<dbReference type="AlphaFoldDB" id="A0A9Q8UWN6"/>
<comment type="cofactor">
    <cofactor evidence="1 5">
        <name>Zn(2+)</name>
        <dbReference type="ChEBI" id="CHEBI:29105"/>
    </cofactor>
</comment>
<organism evidence="7 8">
    <name type="scientific">Passalora fulva</name>
    <name type="common">Tomato leaf mold</name>
    <name type="synonym">Cladosporium fulvum</name>
    <dbReference type="NCBI Taxonomy" id="5499"/>
    <lineage>
        <taxon>Eukaryota</taxon>
        <taxon>Fungi</taxon>
        <taxon>Dikarya</taxon>
        <taxon>Ascomycota</taxon>
        <taxon>Pezizomycotina</taxon>
        <taxon>Dothideomycetes</taxon>
        <taxon>Dothideomycetidae</taxon>
        <taxon>Mycosphaerellales</taxon>
        <taxon>Mycosphaerellaceae</taxon>
        <taxon>Fulvia</taxon>
    </lineage>
</organism>
<keyword evidence="3 5" id="KW-0862">Zinc</keyword>
<dbReference type="Pfam" id="PF00107">
    <property type="entry name" value="ADH_zinc_N"/>
    <property type="match status" value="1"/>
</dbReference>
<reference evidence="7" key="1">
    <citation type="submission" date="2021-12" db="EMBL/GenBank/DDBJ databases">
        <authorList>
            <person name="Zaccaron A."/>
            <person name="Stergiopoulos I."/>
        </authorList>
    </citation>
    <scope>NUCLEOTIDE SEQUENCE</scope>
    <source>
        <strain evidence="7">Race5_Kim</strain>
    </source>
</reference>
<dbReference type="Gene3D" id="3.90.180.10">
    <property type="entry name" value="Medium-chain alcohol dehydrogenases, catalytic domain"/>
    <property type="match status" value="1"/>
</dbReference>
<dbReference type="GO" id="GO:0016616">
    <property type="term" value="F:oxidoreductase activity, acting on the CH-OH group of donors, NAD or NADP as acceptor"/>
    <property type="evidence" value="ECO:0007669"/>
    <property type="project" value="InterPro"/>
</dbReference>
<dbReference type="PROSITE" id="PS00059">
    <property type="entry name" value="ADH_ZINC"/>
    <property type="match status" value="1"/>
</dbReference>
<dbReference type="GO" id="GO:0008270">
    <property type="term" value="F:zinc ion binding"/>
    <property type="evidence" value="ECO:0007669"/>
    <property type="project" value="InterPro"/>
</dbReference>
<evidence type="ECO:0000256" key="4">
    <source>
        <dbReference type="ARBA" id="ARBA00023002"/>
    </source>
</evidence>
<gene>
    <name evidence="7" type="ORF">CLAFUR5_14264</name>
</gene>
<dbReference type="InterPro" id="IPR011032">
    <property type="entry name" value="GroES-like_sf"/>
</dbReference>
<evidence type="ECO:0000256" key="5">
    <source>
        <dbReference type="RuleBase" id="RU361277"/>
    </source>
</evidence>
<keyword evidence="8" id="KW-1185">Reference proteome</keyword>
<dbReference type="Proteomes" id="UP000756132">
    <property type="component" value="Chromosome 13"/>
</dbReference>
<proteinExistence type="inferred from homology"/>
<dbReference type="InterPro" id="IPR013154">
    <property type="entry name" value="ADH-like_N"/>
</dbReference>
<dbReference type="Pfam" id="PF08240">
    <property type="entry name" value="ADH_N"/>
    <property type="match status" value="1"/>
</dbReference>
<keyword evidence="4" id="KW-0560">Oxidoreductase</keyword>
<dbReference type="InterPro" id="IPR002328">
    <property type="entry name" value="ADH_Zn_CS"/>
</dbReference>
<evidence type="ECO:0000313" key="8">
    <source>
        <dbReference type="Proteomes" id="UP000756132"/>
    </source>
</evidence>
<dbReference type="PANTHER" id="PTHR42683">
    <property type="entry name" value="ALDEHYDE REDUCTASE"/>
    <property type="match status" value="1"/>
</dbReference>
<dbReference type="SUPFAM" id="SSF51735">
    <property type="entry name" value="NAD(P)-binding Rossmann-fold domains"/>
    <property type="match status" value="1"/>
</dbReference>
<sequence>MEKEHTVTSFHYNHNSKQFTQKSTTRNLNHNDILIKTTHSGICYTDVHAKQMNKGICLGHEGVGTITATGPAVTHLKTGDRVGWGWLRQSCSHCTTCTQGYRQYCAAARGFAFCDEDQGAFGDWHVIDAEFAYLIPESIESKFAAPLMCAGASVFEALDAAGTKPRLGHLAVMFARAMGCGVTALTGSKGRKRDDAERLGADEVLDLSALPSSPAGEIDVLLVTSNAVPSLESLLPLLARRATIVLMTIQQDSLEIPYMPFILPGHQLIASTEASRENHIKMLDFASRHGIKPWVEEFEMTAEGLSEAFARLEDGKVRYRAVAVRAEYIE</sequence>
<keyword evidence="2 5" id="KW-0479">Metal-binding</keyword>
<protein>
    <submittedName>
        <fullName evidence="7">Aldehyde reductase AdhA</fullName>
    </submittedName>
</protein>
<dbReference type="GeneID" id="71994142"/>
<dbReference type="KEGG" id="ffu:CLAFUR5_14264"/>
<dbReference type="OrthoDB" id="1879366at2759"/>
<dbReference type="CDD" id="cd05283">
    <property type="entry name" value="CAD1"/>
    <property type="match status" value="1"/>
</dbReference>
<dbReference type="InterPro" id="IPR047109">
    <property type="entry name" value="CAD-like"/>
</dbReference>
<dbReference type="InterPro" id="IPR013149">
    <property type="entry name" value="ADH-like_C"/>
</dbReference>
<comment type="similarity">
    <text evidence="5">Belongs to the zinc-containing alcohol dehydrogenase family.</text>
</comment>
<dbReference type="RefSeq" id="XP_047769546.1">
    <property type="nucleotide sequence ID" value="XM_047913412.1"/>
</dbReference>
<name>A0A9Q8UWN6_PASFU</name>
<dbReference type="SUPFAM" id="SSF50129">
    <property type="entry name" value="GroES-like"/>
    <property type="match status" value="1"/>
</dbReference>
<dbReference type="EMBL" id="CP090175">
    <property type="protein sequence ID" value="UJO25180.1"/>
    <property type="molecule type" value="Genomic_DNA"/>
</dbReference>
<accession>A0A9Q8UWN6</accession>
<evidence type="ECO:0000313" key="7">
    <source>
        <dbReference type="EMBL" id="UJO25180.1"/>
    </source>
</evidence>
<feature type="domain" description="Enoyl reductase (ER)" evidence="6">
    <location>
        <begin position="13"/>
        <end position="246"/>
    </location>
</feature>
<evidence type="ECO:0000256" key="1">
    <source>
        <dbReference type="ARBA" id="ARBA00001947"/>
    </source>
</evidence>
<dbReference type="SMART" id="SM00829">
    <property type="entry name" value="PKS_ER"/>
    <property type="match status" value="1"/>
</dbReference>
<evidence type="ECO:0000256" key="3">
    <source>
        <dbReference type="ARBA" id="ARBA00022833"/>
    </source>
</evidence>
<reference evidence="7" key="2">
    <citation type="journal article" date="2022" name="Microb. Genom.">
        <title>A chromosome-scale genome assembly of the tomato pathogen Cladosporium fulvum reveals a compartmentalized genome architecture and the presence of a dispensable chromosome.</title>
        <authorList>
            <person name="Zaccaron A.Z."/>
            <person name="Chen L.H."/>
            <person name="Samaras A."/>
            <person name="Stergiopoulos I."/>
        </authorList>
    </citation>
    <scope>NUCLEOTIDE SEQUENCE</scope>
    <source>
        <strain evidence="7">Race5_Kim</strain>
    </source>
</reference>
<dbReference type="InterPro" id="IPR020843">
    <property type="entry name" value="ER"/>
</dbReference>
<dbReference type="Gene3D" id="3.40.50.720">
    <property type="entry name" value="NAD(P)-binding Rossmann-like Domain"/>
    <property type="match status" value="1"/>
</dbReference>
<evidence type="ECO:0000256" key="2">
    <source>
        <dbReference type="ARBA" id="ARBA00022723"/>
    </source>
</evidence>
<evidence type="ECO:0000259" key="6">
    <source>
        <dbReference type="SMART" id="SM00829"/>
    </source>
</evidence>
<dbReference type="InterPro" id="IPR036291">
    <property type="entry name" value="NAD(P)-bd_dom_sf"/>
</dbReference>